<organism evidence="1 2">
    <name type="scientific">Hyaloperonospora arabidopsidis (strain Emoy2)</name>
    <name type="common">Downy mildew agent</name>
    <name type="synonym">Peronospora arabidopsidis</name>
    <dbReference type="NCBI Taxonomy" id="559515"/>
    <lineage>
        <taxon>Eukaryota</taxon>
        <taxon>Sar</taxon>
        <taxon>Stramenopiles</taxon>
        <taxon>Oomycota</taxon>
        <taxon>Peronosporomycetes</taxon>
        <taxon>Peronosporales</taxon>
        <taxon>Peronosporaceae</taxon>
        <taxon>Hyaloperonospora</taxon>
    </lineage>
</organism>
<dbReference type="InParanoid" id="M4BKC2"/>
<name>M4BKC2_HYAAE</name>
<proteinExistence type="predicted"/>
<dbReference type="EnsemblProtists" id="HpaT806855">
    <property type="protein sequence ID" value="HpaP806855"/>
    <property type="gene ID" value="HpaG806855"/>
</dbReference>
<dbReference type="VEuPathDB" id="FungiDB:HpaG806855"/>
<evidence type="ECO:0000313" key="2">
    <source>
        <dbReference type="Proteomes" id="UP000011713"/>
    </source>
</evidence>
<dbReference type="HOGENOM" id="CLU_2693075_0_0_1"/>
<dbReference type="AlphaFoldDB" id="M4BKC2"/>
<accession>M4BKC2</accession>
<keyword evidence="2" id="KW-1185">Reference proteome</keyword>
<reference evidence="2" key="1">
    <citation type="journal article" date="2010" name="Science">
        <title>Signatures of adaptation to obligate biotrophy in the Hyaloperonospora arabidopsidis genome.</title>
        <authorList>
            <person name="Baxter L."/>
            <person name="Tripathy S."/>
            <person name="Ishaque N."/>
            <person name="Boot N."/>
            <person name="Cabral A."/>
            <person name="Kemen E."/>
            <person name="Thines M."/>
            <person name="Ah-Fong A."/>
            <person name="Anderson R."/>
            <person name="Badejoko W."/>
            <person name="Bittner-Eddy P."/>
            <person name="Boore J.L."/>
            <person name="Chibucos M.C."/>
            <person name="Coates M."/>
            <person name="Dehal P."/>
            <person name="Delehaunty K."/>
            <person name="Dong S."/>
            <person name="Downton P."/>
            <person name="Dumas B."/>
            <person name="Fabro G."/>
            <person name="Fronick C."/>
            <person name="Fuerstenberg S.I."/>
            <person name="Fulton L."/>
            <person name="Gaulin E."/>
            <person name="Govers F."/>
            <person name="Hughes L."/>
            <person name="Humphray S."/>
            <person name="Jiang R.H."/>
            <person name="Judelson H."/>
            <person name="Kamoun S."/>
            <person name="Kyung K."/>
            <person name="Meijer H."/>
            <person name="Minx P."/>
            <person name="Morris P."/>
            <person name="Nelson J."/>
            <person name="Phuntumart V."/>
            <person name="Qutob D."/>
            <person name="Rehmany A."/>
            <person name="Rougon-Cardoso A."/>
            <person name="Ryden P."/>
            <person name="Torto-Alalibo T."/>
            <person name="Studholme D."/>
            <person name="Wang Y."/>
            <person name="Win J."/>
            <person name="Wood J."/>
            <person name="Clifton S.W."/>
            <person name="Rogers J."/>
            <person name="Van den Ackerveken G."/>
            <person name="Jones J.D."/>
            <person name="McDowell J.M."/>
            <person name="Beynon J."/>
            <person name="Tyler B.M."/>
        </authorList>
    </citation>
    <scope>NUCLEOTIDE SEQUENCE [LARGE SCALE GENOMIC DNA]</scope>
    <source>
        <strain evidence="2">Emoy2</strain>
    </source>
</reference>
<protein>
    <submittedName>
        <fullName evidence="1">Uncharacterized protein</fullName>
    </submittedName>
</protein>
<dbReference type="EMBL" id="JH598349">
    <property type="status" value="NOT_ANNOTATED_CDS"/>
    <property type="molecule type" value="Genomic_DNA"/>
</dbReference>
<dbReference type="Proteomes" id="UP000011713">
    <property type="component" value="Unassembled WGS sequence"/>
</dbReference>
<sequence length="74" mass="7863">MTSMKDLSTSLAMQDIHTLNNTGHYGSCPNLLARVALGVAKLSMCQTSRTPARPLMILEEGVLDGSVTCCYTSG</sequence>
<reference evidence="1" key="2">
    <citation type="submission" date="2015-06" db="UniProtKB">
        <authorList>
            <consortium name="EnsemblProtists"/>
        </authorList>
    </citation>
    <scope>IDENTIFICATION</scope>
    <source>
        <strain evidence="1">Emoy2</strain>
    </source>
</reference>
<evidence type="ECO:0000313" key="1">
    <source>
        <dbReference type="EnsemblProtists" id="HpaP806855"/>
    </source>
</evidence>